<dbReference type="AlphaFoldDB" id="A0A9N9D7U8"/>
<comment type="caution">
    <text evidence="2">The sequence shown here is derived from an EMBL/GenBank/DDBJ whole genome shotgun (WGS) entry which is preliminary data.</text>
</comment>
<evidence type="ECO:0000256" key="1">
    <source>
        <dbReference type="SAM" id="MobiDB-lite"/>
    </source>
</evidence>
<sequence>MVRKLDNPEYCPIAPVLPSYKPKVSDEIQDLFDSIPITNNTTPEYTEHKLFNLSSDAIYEKALPLEMPTQNQLIDLDKEYPSQDICHIDTTISETSTVEKKIPELLISLSSELLIKNKSDIDTLILLLQQKFNMSQEKLEQWRTKITFELRDNNNYWKKERESMDEVAFLEYKRNFETKMGVPTTPHKKELKSRFMTLIEKYVGNDPFSDSWVSFDKASETSESFSDKTSNDADEPEPELENYDEEFEDMEEFKNAMSQGGV</sequence>
<dbReference type="OrthoDB" id="2436277at2759"/>
<proteinExistence type="predicted"/>
<dbReference type="Proteomes" id="UP000789572">
    <property type="component" value="Unassembled WGS sequence"/>
</dbReference>
<evidence type="ECO:0000313" key="2">
    <source>
        <dbReference type="EMBL" id="CAG8625940.1"/>
    </source>
</evidence>
<name>A0A9N9D7U8_9GLOM</name>
<dbReference type="EMBL" id="CAJVPJ010002633">
    <property type="protein sequence ID" value="CAG8625940.1"/>
    <property type="molecule type" value="Genomic_DNA"/>
</dbReference>
<keyword evidence="3" id="KW-1185">Reference proteome</keyword>
<feature type="region of interest" description="Disordered" evidence="1">
    <location>
        <begin position="221"/>
        <end position="242"/>
    </location>
</feature>
<feature type="compositionally biased region" description="Basic and acidic residues" evidence="1">
    <location>
        <begin position="221"/>
        <end position="231"/>
    </location>
</feature>
<reference evidence="2" key="1">
    <citation type="submission" date="2021-06" db="EMBL/GenBank/DDBJ databases">
        <authorList>
            <person name="Kallberg Y."/>
            <person name="Tangrot J."/>
            <person name="Rosling A."/>
        </authorList>
    </citation>
    <scope>NUCLEOTIDE SEQUENCE</scope>
    <source>
        <strain evidence="2">IA702</strain>
    </source>
</reference>
<feature type="compositionally biased region" description="Acidic residues" evidence="1">
    <location>
        <begin position="232"/>
        <end position="242"/>
    </location>
</feature>
<accession>A0A9N9D7U8</accession>
<organism evidence="2 3">
    <name type="scientific">Paraglomus occultum</name>
    <dbReference type="NCBI Taxonomy" id="144539"/>
    <lineage>
        <taxon>Eukaryota</taxon>
        <taxon>Fungi</taxon>
        <taxon>Fungi incertae sedis</taxon>
        <taxon>Mucoromycota</taxon>
        <taxon>Glomeromycotina</taxon>
        <taxon>Glomeromycetes</taxon>
        <taxon>Paraglomerales</taxon>
        <taxon>Paraglomeraceae</taxon>
        <taxon>Paraglomus</taxon>
    </lineage>
</organism>
<gene>
    <name evidence="2" type="ORF">POCULU_LOCUS8648</name>
</gene>
<evidence type="ECO:0000313" key="3">
    <source>
        <dbReference type="Proteomes" id="UP000789572"/>
    </source>
</evidence>
<protein>
    <submittedName>
        <fullName evidence="2">9303_t:CDS:1</fullName>
    </submittedName>
</protein>